<keyword evidence="3" id="KW-1185">Reference proteome</keyword>
<organism evidence="2 3">
    <name type="scientific">Riccia fluitans</name>
    <dbReference type="NCBI Taxonomy" id="41844"/>
    <lineage>
        <taxon>Eukaryota</taxon>
        <taxon>Viridiplantae</taxon>
        <taxon>Streptophyta</taxon>
        <taxon>Embryophyta</taxon>
        <taxon>Marchantiophyta</taxon>
        <taxon>Marchantiopsida</taxon>
        <taxon>Marchantiidae</taxon>
        <taxon>Marchantiales</taxon>
        <taxon>Ricciaceae</taxon>
        <taxon>Riccia</taxon>
    </lineage>
</organism>
<reference evidence="2 3" key="1">
    <citation type="submission" date="2024-09" db="EMBL/GenBank/DDBJ databases">
        <title>Chromosome-scale assembly of Riccia fluitans.</title>
        <authorList>
            <person name="Paukszto L."/>
            <person name="Sawicki J."/>
            <person name="Karawczyk K."/>
            <person name="Piernik-Szablinska J."/>
            <person name="Szczecinska M."/>
            <person name="Mazdziarz M."/>
        </authorList>
    </citation>
    <scope>NUCLEOTIDE SEQUENCE [LARGE SCALE GENOMIC DNA]</scope>
    <source>
        <strain evidence="2">Rf_01</strain>
        <tissue evidence="2">Aerial parts of the thallus</tissue>
    </source>
</reference>
<gene>
    <name evidence="2" type="ORF">R1flu_026385</name>
</gene>
<evidence type="ECO:0000313" key="2">
    <source>
        <dbReference type="EMBL" id="KAL2607812.1"/>
    </source>
</evidence>
<evidence type="ECO:0000256" key="1">
    <source>
        <dbReference type="SAM" id="MobiDB-lite"/>
    </source>
</evidence>
<proteinExistence type="predicted"/>
<feature type="compositionally biased region" description="Polar residues" evidence="1">
    <location>
        <begin position="23"/>
        <end position="32"/>
    </location>
</feature>
<protein>
    <submittedName>
        <fullName evidence="2">Uncharacterized protein</fullName>
    </submittedName>
</protein>
<accession>A0ABD1XFT2</accession>
<name>A0ABD1XFT2_9MARC</name>
<dbReference type="EMBL" id="JBHFFA010000008">
    <property type="protein sequence ID" value="KAL2607812.1"/>
    <property type="molecule type" value="Genomic_DNA"/>
</dbReference>
<dbReference type="AlphaFoldDB" id="A0ABD1XFT2"/>
<dbReference type="Proteomes" id="UP001605036">
    <property type="component" value="Unassembled WGS sequence"/>
</dbReference>
<sequence length="85" mass="9408">MVGLDDKADLLMRQKMQTFFKPHTSNLPTSNGRKGKGIVEEPIYAPPSNFGFVRPAPTSEYVKLASVPTTPMMEKLQATFAEFSS</sequence>
<comment type="caution">
    <text evidence="2">The sequence shown here is derived from an EMBL/GenBank/DDBJ whole genome shotgun (WGS) entry which is preliminary data.</text>
</comment>
<feature type="region of interest" description="Disordered" evidence="1">
    <location>
        <begin position="21"/>
        <end position="40"/>
    </location>
</feature>
<evidence type="ECO:0000313" key="3">
    <source>
        <dbReference type="Proteomes" id="UP001605036"/>
    </source>
</evidence>